<proteinExistence type="inferred from homology"/>
<evidence type="ECO:0000256" key="16">
    <source>
        <dbReference type="ARBA" id="ARBA00047594"/>
    </source>
</evidence>
<dbReference type="InterPro" id="IPR003824">
    <property type="entry name" value="UppP"/>
</dbReference>
<reference evidence="19" key="1">
    <citation type="submission" date="2020-07" db="EMBL/GenBank/DDBJ databases">
        <title>Complete genome sequencing of Clostridia bacterium strain 12CBH8.</title>
        <authorList>
            <person name="Sakamoto M."/>
            <person name="Murakami T."/>
            <person name="Mori H."/>
        </authorList>
    </citation>
    <scope>NUCLEOTIDE SEQUENCE [LARGE SCALE GENOMIC DNA]</scope>
    <source>
        <strain evidence="19">12CBH8</strain>
    </source>
</reference>
<dbReference type="GO" id="GO:0071555">
    <property type="term" value="P:cell wall organization"/>
    <property type="evidence" value="ECO:0007669"/>
    <property type="project" value="UniProtKB-KW"/>
</dbReference>
<evidence type="ECO:0000256" key="12">
    <source>
        <dbReference type="ARBA" id="ARBA00023251"/>
    </source>
</evidence>
<evidence type="ECO:0000256" key="6">
    <source>
        <dbReference type="ARBA" id="ARBA00022692"/>
    </source>
</evidence>
<evidence type="ECO:0000256" key="5">
    <source>
        <dbReference type="ARBA" id="ARBA00022475"/>
    </source>
</evidence>
<comment type="miscellaneous">
    <text evidence="17">Bacitracin is thought to be involved in the inhibition of peptidoglycan synthesis by sequestering undecaprenyl diphosphate, thereby reducing the pool of lipid carrier available.</text>
</comment>
<protein>
    <recommendedName>
        <fullName evidence="4 17">Undecaprenyl-diphosphatase</fullName>
        <ecNumber evidence="3 17">3.6.1.27</ecNumber>
    </recommendedName>
    <alternativeName>
        <fullName evidence="15 17">Bacitracin resistance protein</fullName>
    </alternativeName>
    <alternativeName>
        <fullName evidence="14 17">Undecaprenyl pyrophosphate phosphatase</fullName>
    </alternativeName>
</protein>
<dbReference type="GO" id="GO:0046677">
    <property type="term" value="P:response to antibiotic"/>
    <property type="evidence" value="ECO:0007669"/>
    <property type="project" value="UniProtKB-UniRule"/>
</dbReference>
<dbReference type="GO" id="GO:0005886">
    <property type="term" value="C:plasma membrane"/>
    <property type="evidence" value="ECO:0007669"/>
    <property type="project" value="UniProtKB-SubCell"/>
</dbReference>
<feature type="transmembrane region" description="Helical" evidence="17">
    <location>
        <begin position="225"/>
        <end position="243"/>
    </location>
</feature>
<evidence type="ECO:0000256" key="2">
    <source>
        <dbReference type="ARBA" id="ARBA00010621"/>
    </source>
</evidence>
<dbReference type="Pfam" id="PF02673">
    <property type="entry name" value="BacA"/>
    <property type="match status" value="1"/>
</dbReference>
<evidence type="ECO:0000313" key="18">
    <source>
        <dbReference type="EMBL" id="BCI60167.1"/>
    </source>
</evidence>
<dbReference type="EC" id="3.6.1.27" evidence="3 17"/>
<comment type="function">
    <text evidence="17">Catalyzes the dephosphorylation of undecaprenyl diphosphate (UPP). Confers resistance to bacitracin.</text>
</comment>
<dbReference type="HAMAP" id="MF_01006">
    <property type="entry name" value="Undec_diphosphatase"/>
    <property type="match status" value="1"/>
</dbReference>
<feature type="transmembrane region" description="Helical" evidence="17">
    <location>
        <begin position="42"/>
        <end position="60"/>
    </location>
</feature>
<feature type="transmembrane region" description="Helical" evidence="17">
    <location>
        <begin position="192"/>
        <end position="213"/>
    </location>
</feature>
<keyword evidence="5 17" id="KW-1003">Cell membrane</keyword>
<evidence type="ECO:0000256" key="1">
    <source>
        <dbReference type="ARBA" id="ARBA00004651"/>
    </source>
</evidence>
<evidence type="ECO:0000313" key="19">
    <source>
        <dbReference type="Proteomes" id="UP000593890"/>
    </source>
</evidence>
<feature type="transmembrane region" description="Helical" evidence="17">
    <location>
        <begin position="94"/>
        <end position="112"/>
    </location>
</feature>
<feature type="transmembrane region" description="Helical" evidence="17">
    <location>
        <begin position="255"/>
        <end position="275"/>
    </location>
</feature>
<comment type="similarity">
    <text evidence="2 17">Belongs to the UppP family.</text>
</comment>
<gene>
    <name evidence="17 18" type="primary">uppP</name>
    <name evidence="18" type="ORF">C12CBH8_08060</name>
</gene>
<evidence type="ECO:0000256" key="9">
    <source>
        <dbReference type="ARBA" id="ARBA00022984"/>
    </source>
</evidence>
<feature type="transmembrane region" description="Helical" evidence="17">
    <location>
        <begin position="124"/>
        <end position="144"/>
    </location>
</feature>
<name>A0A7I8D080_9FIRM</name>
<dbReference type="EMBL" id="AP023321">
    <property type="protein sequence ID" value="BCI60167.1"/>
    <property type="molecule type" value="Genomic_DNA"/>
</dbReference>
<dbReference type="KEGG" id="sman:C12CBH8_08060"/>
<evidence type="ECO:0000256" key="17">
    <source>
        <dbReference type="HAMAP-Rule" id="MF_01006"/>
    </source>
</evidence>
<keyword evidence="13 17" id="KW-0961">Cell wall biogenesis/degradation</keyword>
<dbReference type="RefSeq" id="WP_215533612.1">
    <property type="nucleotide sequence ID" value="NZ_AP023321.1"/>
</dbReference>
<evidence type="ECO:0000256" key="3">
    <source>
        <dbReference type="ARBA" id="ARBA00012374"/>
    </source>
</evidence>
<accession>A0A7I8D080</accession>
<dbReference type="GO" id="GO:0009252">
    <property type="term" value="P:peptidoglycan biosynthetic process"/>
    <property type="evidence" value="ECO:0007669"/>
    <property type="project" value="UniProtKB-KW"/>
</dbReference>
<keyword evidence="12 17" id="KW-0046">Antibiotic resistance</keyword>
<organism evidence="18 19">
    <name type="scientific">Solibaculum mannosilyticum</name>
    <dbReference type="NCBI Taxonomy" id="2780922"/>
    <lineage>
        <taxon>Bacteria</taxon>
        <taxon>Bacillati</taxon>
        <taxon>Bacillota</taxon>
        <taxon>Clostridia</taxon>
        <taxon>Eubacteriales</taxon>
        <taxon>Oscillospiraceae</taxon>
        <taxon>Solibaculum</taxon>
    </lineage>
</organism>
<evidence type="ECO:0000256" key="8">
    <source>
        <dbReference type="ARBA" id="ARBA00022960"/>
    </source>
</evidence>
<dbReference type="PANTHER" id="PTHR30622">
    <property type="entry name" value="UNDECAPRENYL-DIPHOSPHATASE"/>
    <property type="match status" value="1"/>
</dbReference>
<keyword evidence="10 17" id="KW-1133">Transmembrane helix</keyword>
<evidence type="ECO:0000256" key="15">
    <source>
        <dbReference type="ARBA" id="ARBA00032932"/>
    </source>
</evidence>
<comment type="subcellular location">
    <subcellularLocation>
        <location evidence="1 17">Cell membrane</location>
        <topology evidence="1 17">Multi-pass membrane protein</topology>
    </subcellularLocation>
</comment>
<comment type="catalytic activity">
    <reaction evidence="16 17">
        <text>di-trans,octa-cis-undecaprenyl diphosphate + H2O = di-trans,octa-cis-undecaprenyl phosphate + phosphate + H(+)</text>
        <dbReference type="Rhea" id="RHEA:28094"/>
        <dbReference type="ChEBI" id="CHEBI:15377"/>
        <dbReference type="ChEBI" id="CHEBI:15378"/>
        <dbReference type="ChEBI" id="CHEBI:43474"/>
        <dbReference type="ChEBI" id="CHEBI:58405"/>
        <dbReference type="ChEBI" id="CHEBI:60392"/>
        <dbReference type="EC" id="3.6.1.27"/>
    </reaction>
</comment>
<evidence type="ECO:0000256" key="10">
    <source>
        <dbReference type="ARBA" id="ARBA00022989"/>
    </source>
</evidence>
<evidence type="ECO:0000256" key="11">
    <source>
        <dbReference type="ARBA" id="ARBA00023136"/>
    </source>
</evidence>
<evidence type="ECO:0000256" key="4">
    <source>
        <dbReference type="ARBA" id="ARBA00021581"/>
    </source>
</evidence>
<keyword evidence="6 17" id="KW-0812">Transmembrane</keyword>
<keyword evidence="8 17" id="KW-0133">Cell shape</keyword>
<dbReference type="GO" id="GO:0050380">
    <property type="term" value="F:undecaprenyl-diphosphatase activity"/>
    <property type="evidence" value="ECO:0007669"/>
    <property type="project" value="UniProtKB-UniRule"/>
</dbReference>
<evidence type="ECO:0000256" key="13">
    <source>
        <dbReference type="ARBA" id="ARBA00023316"/>
    </source>
</evidence>
<dbReference type="Proteomes" id="UP000593890">
    <property type="component" value="Chromosome"/>
</dbReference>
<evidence type="ECO:0000256" key="14">
    <source>
        <dbReference type="ARBA" id="ARBA00032707"/>
    </source>
</evidence>
<dbReference type="GO" id="GO:0008360">
    <property type="term" value="P:regulation of cell shape"/>
    <property type="evidence" value="ECO:0007669"/>
    <property type="project" value="UniProtKB-KW"/>
</dbReference>
<evidence type="ECO:0000256" key="7">
    <source>
        <dbReference type="ARBA" id="ARBA00022801"/>
    </source>
</evidence>
<keyword evidence="11 17" id="KW-0472">Membrane</keyword>
<keyword evidence="7 17" id="KW-0378">Hydrolase</keyword>
<sequence>MSIWDALVQGIVQGVTEFLPISSDGHLSLVQHFTGTTSDSSLLFTVLLHLGTVFAVFFVFRRLIGELILEFFHMLGDIVKGRFRWKGMSVTRRMVVMVIVAELPLFAFLPLKDLFSHWSQDGDIVVEGICFLATGCLLMMGHWAGKRDGDKIISVPDSLAIGAFQGLAALPGVSRSGSTIATGLFLGLPKQYAVPFSFVIGLPAILAANVLEIGDAVEQSTSVEWAPVLVGVLVAAVVGFFAIKALELLVKKDKMNVFGIYCLSLGTLVLLEGLYEHAAGQTIFQALLG</sequence>
<dbReference type="AlphaFoldDB" id="A0A7I8D080"/>
<dbReference type="PANTHER" id="PTHR30622:SF2">
    <property type="entry name" value="UNDECAPRENYL-DIPHOSPHATASE"/>
    <property type="match status" value="1"/>
</dbReference>
<keyword evidence="9 17" id="KW-0573">Peptidoglycan synthesis</keyword>
<keyword evidence="19" id="KW-1185">Reference proteome</keyword>